<name>A0A922A2J7_CARIL</name>
<keyword evidence="4" id="KW-0456">Lyase</keyword>
<comment type="caution">
    <text evidence="7">The sequence shown here is derived from an EMBL/GenBank/DDBJ whole genome shotgun (WGS) entry which is preliminary data.</text>
</comment>
<dbReference type="GO" id="GO:0010333">
    <property type="term" value="F:terpene synthase activity"/>
    <property type="evidence" value="ECO:0007669"/>
    <property type="project" value="InterPro"/>
</dbReference>
<dbReference type="GO" id="GO:0016102">
    <property type="term" value="P:diterpenoid biosynthetic process"/>
    <property type="evidence" value="ECO:0007669"/>
    <property type="project" value="InterPro"/>
</dbReference>
<dbReference type="InterPro" id="IPR034741">
    <property type="entry name" value="Terpene_cyclase-like_1_C"/>
</dbReference>
<protein>
    <submittedName>
        <fullName evidence="7">Uncharacterized protein</fullName>
    </submittedName>
</protein>
<gene>
    <name evidence="7" type="ORF">I3842_Q097900</name>
</gene>
<evidence type="ECO:0000313" key="8">
    <source>
        <dbReference type="Proteomes" id="UP000811246"/>
    </source>
</evidence>
<comment type="cofactor">
    <cofactor evidence="1">
        <name>Mg(2+)</name>
        <dbReference type="ChEBI" id="CHEBI:18420"/>
    </cofactor>
</comment>
<evidence type="ECO:0000256" key="2">
    <source>
        <dbReference type="ARBA" id="ARBA00022723"/>
    </source>
</evidence>
<sequence length="549" mass="63710">MAIEMVSTIRNCKLSTLLPPKRPISALTSGKGGDVSHPFQRMAPEENSSIDSTIVRRSANYHPTIWHYDYIQSIRSEYVGELFTQKIDKLKGEVTMMFHKVVDPIKQLELIDTLQRLGVSYHFEDQIRRILKNKHNTHHNGDVCEKQSLYALTIEFRLLRQHGYDVPQETFKSFLNENGDFKECFCVDIEGMLALYEASFHLREGESILEEAKDFATKHLKEYVDQSKDQYLCMMVNHALELPLHWRVIREDMNPILLELAKLDFNMVQAVHQEDIKQMSRFECWRMLAKLGALVTVVDDVYDVYGTLEELELFTDAIERWDVNEMEQLPYYMQICFLSVYNTVNEMAFDTLKEKGCNIVWYMRKAWADICKSYLLEAKWFYNGYTPSLQEYLENGWMTITIANLLVHCYFFITNPITKEALDSLEEYPDIIRLSSLIVRLADDLGTSTDELKRGDNPKSIQCYMNDTGASEEDARQHMKSLISATWKTINGNHIASSPFSKTFNEIAMNIARASQFMYQHGDGHGIVDRETKDRVLALFIHPIPIAKN</sequence>
<keyword evidence="2" id="KW-0479">Metal-binding</keyword>
<dbReference type="SFLD" id="SFLDS00005">
    <property type="entry name" value="Isoprenoid_Synthase_Type_I"/>
    <property type="match status" value="1"/>
</dbReference>
<evidence type="ECO:0000256" key="1">
    <source>
        <dbReference type="ARBA" id="ARBA00001946"/>
    </source>
</evidence>
<feature type="domain" description="Terpene synthase N-terminal" evidence="5">
    <location>
        <begin position="65"/>
        <end position="240"/>
    </location>
</feature>
<dbReference type="GO" id="GO:0000287">
    <property type="term" value="F:magnesium ion binding"/>
    <property type="evidence" value="ECO:0007669"/>
    <property type="project" value="InterPro"/>
</dbReference>
<dbReference type="AlphaFoldDB" id="A0A922A2J7"/>
<dbReference type="Proteomes" id="UP000811246">
    <property type="component" value="Unassembled WGS sequence"/>
</dbReference>
<dbReference type="Pfam" id="PF01397">
    <property type="entry name" value="Terpene_synth"/>
    <property type="match status" value="1"/>
</dbReference>
<dbReference type="InterPro" id="IPR005630">
    <property type="entry name" value="Terpene_synthase_metal-bd"/>
</dbReference>
<dbReference type="FunFam" id="1.10.600.10:FF:000007">
    <property type="entry name" value="Isoprene synthase, chloroplastic"/>
    <property type="match status" value="1"/>
</dbReference>
<organism evidence="7 8">
    <name type="scientific">Carya illinoinensis</name>
    <name type="common">Pecan</name>
    <dbReference type="NCBI Taxonomy" id="32201"/>
    <lineage>
        <taxon>Eukaryota</taxon>
        <taxon>Viridiplantae</taxon>
        <taxon>Streptophyta</taxon>
        <taxon>Embryophyta</taxon>
        <taxon>Tracheophyta</taxon>
        <taxon>Spermatophyta</taxon>
        <taxon>Magnoliopsida</taxon>
        <taxon>eudicotyledons</taxon>
        <taxon>Gunneridae</taxon>
        <taxon>Pentapetalae</taxon>
        <taxon>rosids</taxon>
        <taxon>fabids</taxon>
        <taxon>Fagales</taxon>
        <taxon>Juglandaceae</taxon>
        <taxon>Carya</taxon>
    </lineage>
</organism>
<evidence type="ECO:0000256" key="4">
    <source>
        <dbReference type="ARBA" id="ARBA00023239"/>
    </source>
</evidence>
<evidence type="ECO:0000259" key="6">
    <source>
        <dbReference type="Pfam" id="PF03936"/>
    </source>
</evidence>
<proteinExistence type="predicted"/>
<evidence type="ECO:0000259" key="5">
    <source>
        <dbReference type="Pfam" id="PF01397"/>
    </source>
</evidence>
<dbReference type="InterPro" id="IPR001906">
    <property type="entry name" value="Terpene_synth_N"/>
</dbReference>
<dbReference type="PANTHER" id="PTHR31225:SF9">
    <property type="entry name" value="TERPENE SYNTHASE 10"/>
    <property type="match status" value="1"/>
</dbReference>
<dbReference type="InterPro" id="IPR044814">
    <property type="entry name" value="Terpene_cyclase_plant_C1"/>
</dbReference>
<dbReference type="CDD" id="cd00684">
    <property type="entry name" value="Terpene_cyclase_plant_C1"/>
    <property type="match status" value="1"/>
</dbReference>
<evidence type="ECO:0000256" key="3">
    <source>
        <dbReference type="ARBA" id="ARBA00022842"/>
    </source>
</evidence>
<accession>A0A922A2J7</accession>
<keyword evidence="3" id="KW-0460">Magnesium</keyword>
<dbReference type="SFLD" id="SFLDG01019">
    <property type="entry name" value="Terpene_Cyclase_Like_1_C_Termi"/>
    <property type="match status" value="1"/>
</dbReference>
<dbReference type="Pfam" id="PF03936">
    <property type="entry name" value="Terpene_synth_C"/>
    <property type="match status" value="1"/>
</dbReference>
<dbReference type="PANTHER" id="PTHR31225">
    <property type="entry name" value="OS04G0344100 PROTEIN-RELATED"/>
    <property type="match status" value="1"/>
</dbReference>
<feature type="domain" description="Terpene synthase metal-binding" evidence="6">
    <location>
        <begin position="284"/>
        <end position="489"/>
    </location>
</feature>
<dbReference type="EMBL" id="MU228958">
    <property type="protein sequence ID" value="KAG6619446.1"/>
    <property type="molecule type" value="Genomic_DNA"/>
</dbReference>
<dbReference type="FunFam" id="1.50.10.130:FF:000001">
    <property type="entry name" value="Isoprene synthase, chloroplastic"/>
    <property type="match status" value="1"/>
</dbReference>
<reference evidence="7" key="1">
    <citation type="submission" date="2021-01" db="EMBL/GenBank/DDBJ databases">
        <authorList>
            <person name="Lovell J.T."/>
            <person name="Bentley N."/>
            <person name="Bhattarai G."/>
            <person name="Jenkins J.W."/>
            <person name="Sreedasyam A."/>
            <person name="Alarcon Y."/>
            <person name="Bock C."/>
            <person name="Boston L."/>
            <person name="Carlson J."/>
            <person name="Cervantes K."/>
            <person name="Clermont K."/>
            <person name="Krom N."/>
            <person name="Kubenka K."/>
            <person name="Mamidi S."/>
            <person name="Mattison C."/>
            <person name="Monteros M."/>
            <person name="Pisani C."/>
            <person name="Plott C."/>
            <person name="Rajasekar S."/>
            <person name="Rhein H.S."/>
            <person name="Rohla C."/>
            <person name="Song M."/>
            <person name="Hilaire R.S."/>
            <person name="Shu S."/>
            <person name="Wells L."/>
            <person name="Wang X."/>
            <person name="Webber J."/>
            <person name="Heerema R.J."/>
            <person name="Klein P."/>
            <person name="Conner P."/>
            <person name="Grauke L."/>
            <person name="Grimwood J."/>
            <person name="Schmutz J."/>
            <person name="Randall J.J."/>
        </authorList>
    </citation>
    <scope>NUCLEOTIDE SEQUENCE</scope>
    <source>
        <tissue evidence="7">Leaf</tissue>
    </source>
</reference>
<evidence type="ECO:0000313" key="7">
    <source>
        <dbReference type="EMBL" id="KAG6619446.1"/>
    </source>
</evidence>
<dbReference type="InterPro" id="IPR050148">
    <property type="entry name" value="Terpene_synthase-like"/>
</dbReference>